<protein>
    <submittedName>
        <fullName evidence="1">p61</fullName>
    </submittedName>
</protein>
<proteinExistence type="predicted"/>
<dbReference type="InterPro" id="IPR004909">
    <property type="entry name" value="Vir_Hsp90"/>
</dbReference>
<dbReference type="EMBL" id="KY110738">
    <property type="protein sequence ID" value="ARO38265.1"/>
    <property type="molecule type" value="Genomic_RNA"/>
</dbReference>
<accession>A0A1W6QDU8</accession>
<sequence length="539" mass="61675">MSSHHVWGSLFRKFYGEAIWKEYLSESTRNFDERNVSLDHTLSSGVVVRRQSLLNAPQGTFENELALLYNSVVINDFVELTGMPLKSLMTGVEDRKIPDELISVDPHEVGCRFTLNDVESYLISRGEDSADVTAVEHSWCLSNSCGRLLSSTEIDTYKTMVFTKTFDSGVFGVTTKLETYLSYCISLYKKHCMKDDDYFNLILPMFNCLMKVLASLGLFYEKYTDNPLLTGMLIEFCLENKVYYSTFKVNLDNVRLFKSKVLPVVLTVWDISEPDDPVDERTLVPFDPTDFVLDIPKLNIHDTMVVVGNQIRHLEHVVESDALDDLSQHVDLNLAADNPDLRVDLRWAGMFVYYGIYRCAVDRVVERPALFNLPRKLLNQDDGESCLLRMSSVETLFNLVQKVNKDINIRRQFMGRHSKVALRLYRNLGLKFPPISSVRLPAHHGYLYVDFYKRIPDNAVDADELESLRQLRSSVDVMCKDRVSITPPPFNRHRRGSSRILRGRGARGASSRYMSRDVATSGFNLPFRHGGLHDASQNR</sequence>
<dbReference type="Pfam" id="PF03225">
    <property type="entry name" value="Viral_Hsp90"/>
    <property type="match status" value="1"/>
</dbReference>
<name>A0A1W6QDU8_9CLOS</name>
<organism evidence="1">
    <name type="scientific">Citrus tristeza virus</name>
    <dbReference type="NCBI Taxonomy" id="12162"/>
    <lineage>
        <taxon>Viruses</taxon>
        <taxon>Riboviria</taxon>
        <taxon>Orthornavirae</taxon>
        <taxon>Kitrinoviricota</taxon>
        <taxon>Alsuviricetes</taxon>
        <taxon>Martellivirales</taxon>
        <taxon>Closteroviridae</taxon>
        <taxon>Closterovirus</taxon>
        <taxon>Closterovirus tristezae</taxon>
    </lineage>
</organism>
<evidence type="ECO:0000313" key="1">
    <source>
        <dbReference type="EMBL" id="ARO38265.1"/>
    </source>
</evidence>
<reference evidence="1" key="1">
    <citation type="journal article" date="2017" name="Viruses">
        <title>Deep Sequencing Analysis of RNAs from Citrus Plants Grown in a Citrus Sudden Death-Affected Area Reveals Diverse Known and Putative Novel Viruses.</title>
        <authorList>
            <person name="Matsumura E.E."/>
            <person name="Coletta-Filho H.D."/>
            <person name="Nouri S."/>
            <person name="Falk B.W."/>
            <person name="Nerva L."/>
            <person name="Oliveira T.S."/>
            <person name="Dorta S.O."/>
            <person name="Machado M.A."/>
        </authorList>
    </citation>
    <scope>NUCLEOTIDE SEQUENCE</scope>
    <source>
        <strain evidence="1">CSL02</strain>
    </source>
</reference>